<keyword evidence="3" id="KW-1185">Reference proteome</keyword>
<sequence length="92" mass="10385">MVVVRRGLRMATGDYSGRTSRSLLFSSLEILGVASTVMWSIWTIIVHLATSLINRRGNKGWERLRASEFTGVELEDLMAGAWLEEGKKMVRE</sequence>
<name>A0A803NME9_CANSA</name>
<dbReference type="Proteomes" id="UP000596661">
    <property type="component" value="Chromosome 1"/>
</dbReference>
<feature type="transmembrane region" description="Helical" evidence="1">
    <location>
        <begin position="30"/>
        <end position="53"/>
    </location>
</feature>
<dbReference type="EMBL" id="UZAU01000079">
    <property type="status" value="NOT_ANNOTATED_CDS"/>
    <property type="molecule type" value="Genomic_DNA"/>
</dbReference>
<dbReference type="EnsemblPlants" id="evm.model.01.2730">
    <property type="protein sequence ID" value="cds.evm.model.01.2730"/>
    <property type="gene ID" value="evm.TU.01.2730"/>
</dbReference>
<reference evidence="2" key="1">
    <citation type="submission" date="2018-11" db="EMBL/GenBank/DDBJ databases">
        <authorList>
            <person name="Grassa J C."/>
        </authorList>
    </citation>
    <scope>NUCLEOTIDE SEQUENCE [LARGE SCALE GENOMIC DNA]</scope>
</reference>
<keyword evidence="1" id="KW-0812">Transmembrane</keyword>
<evidence type="ECO:0000313" key="2">
    <source>
        <dbReference type="EnsemblPlants" id="cds.evm.model.01.2730"/>
    </source>
</evidence>
<protein>
    <submittedName>
        <fullName evidence="2">Uncharacterized protein</fullName>
    </submittedName>
</protein>
<keyword evidence="1" id="KW-1133">Transmembrane helix</keyword>
<evidence type="ECO:0000313" key="3">
    <source>
        <dbReference type="Proteomes" id="UP000596661"/>
    </source>
</evidence>
<keyword evidence="1" id="KW-0472">Membrane</keyword>
<organism evidence="2 3">
    <name type="scientific">Cannabis sativa</name>
    <name type="common">Hemp</name>
    <name type="synonym">Marijuana</name>
    <dbReference type="NCBI Taxonomy" id="3483"/>
    <lineage>
        <taxon>Eukaryota</taxon>
        <taxon>Viridiplantae</taxon>
        <taxon>Streptophyta</taxon>
        <taxon>Embryophyta</taxon>
        <taxon>Tracheophyta</taxon>
        <taxon>Spermatophyta</taxon>
        <taxon>Magnoliopsida</taxon>
        <taxon>eudicotyledons</taxon>
        <taxon>Gunneridae</taxon>
        <taxon>Pentapetalae</taxon>
        <taxon>rosids</taxon>
        <taxon>fabids</taxon>
        <taxon>Rosales</taxon>
        <taxon>Cannabaceae</taxon>
        <taxon>Cannabis</taxon>
    </lineage>
</organism>
<accession>A0A803NME9</accession>
<evidence type="ECO:0000256" key="1">
    <source>
        <dbReference type="SAM" id="Phobius"/>
    </source>
</evidence>
<dbReference type="AlphaFoldDB" id="A0A803NME9"/>
<proteinExistence type="predicted"/>
<reference evidence="2" key="2">
    <citation type="submission" date="2021-03" db="UniProtKB">
        <authorList>
            <consortium name="EnsemblPlants"/>
        </authorList>
    </citation>
    <scope>IDENTIFICATION</scope>
</reference>
<dbReference type="Gramene" id="evm.model.01.2730">
    <property type="protein sequence ID" value="cds.evm.model.01.2730"/>
    <property type="gene ID" value="evm.TU.01.2730"/>
</dbReference>